<protein>
    <recommendedName>
        <fullName evidence="13">(E3-independent) E2 ubiquitin-conjugating enzyme</fullName>
        <ecNumber evidence="13">2.3.2.24</ecNumber>
    </recommendedName>
    <alternativeName>
        <fullName evidence="17">E2/E3 hybrid ubiquitin-protein ligase UBE2O</fullName>
    </alternativeName>
    <alternativeName>
        <fullName evidence="20">Ubiquitin carrier protein O</fullName>
    </alternativeName>
    <alternativeName>
        <fullName evidence="16">Ubiquitin-conjugating enzyme E2 O</fullName>
    </alternativeName>
    <alternativeName>
        <fullName evidence="19">Ubiquitin-conjugating enzyme E2 of 230 kDa</fullName>
    </alternativeName>
    <alternativeName>
        <fullName evidence="18">Ubiquitin-protein ligase O</fullName>
    </alternativeName>
</protein>
<accession>S4RK68</accession>
<feature type="compositionally biased region" description="Low complexity" evidence="21">
    <location>
        <begin position="369"/>
        <end position="381"/>
    </location>
</feature>
<keyword evidence="10" id="KW-0175">Coiled coil</keyword>
<feature type="domain" description="UBC core" evidence="22">
    <location>
        <begin position="858"/>
        <end position="1018"/>
    </location>
</feature>
<feature type="region of interest" description="Disordered" evidence="21">
    <location>
        <begin position="597"/>
        <end position="708"/>
    </location>
</feature>
<keyword evidence="9" id="KW-0832">Ubl conjugation</keyword>
<evidence type="ECO:0000313" key="23">
    <source>
        <dbReference type="Ensembl" id="ENSPMAP00000005601.1"/>
    </source>
</evidence>
<dbReference type="SUPFAM" id="SSF54495">
    <property type="entry name" value="UBC-like"/>
    <property type="match status" value="1"/>
</dbReference>
<dbReference type="PANTHER" id="PTHR46116">
    <property type="entry name" value="(E3-INDEPENDENT) E2 UBIQUITIN-CONJUGATING ENZYME"/>
    <property type="match status" value="1"/>
</dbReference>
<dbReference type="InterPro" id="IPR057735">
    <property type="entry name" value="UBE2O-like_tSH3-B"/>
</dbReference>
<evidence type="ECO:0000256" key="9">
    <source>
        <dbReference type="ARBA" id="ARBA00022843"/>
    </source>
</evidence>
<dbReference type="CDD" id="cd23837">
    <property type="entry name" value="UBCc_UBE2O"/>
    <property type="match status" value="1"/>
</dbReference>
<comment type="subunit">
    <text evidence="15">Interacts with CPNE1 (via VWFA domain) and CPNE4 (via VWFA domain). Interacts with UBR2.</text>
</comment>
<evidence type="ECO:0000256" key="14">
    <source>
        <dbReference type="ARBA" id="ARBA00057012"/>
    </source>
</evidence>
<evidence type="ECO:0000256" key="3">
    <source>
        <dbReference type="ARBA" id="ARBA00022490"/>
    </source>
</evidence>
<feature type="compositionally biased region" description="Basic residues" evidence="21">
    <location>
        <begin position="398"/>
        <end position="411"/>
    </location>
</feature>
<dbReference type="InterPro" id="IPR000608">
    <property type="entry name" value="UBC"/>
</dbReference>
<organism evidence="23">
    <name type="scientific">Petromyzon marinus</name>
    <name type="common">Sea lamprey</name>
    <dbReference type="NCBI Taxonomy" id="7757"/>
    <lineage>
        <taxon>Eukaryota</taxon>
        <taxon>Metazoa</taxon>
        <taxon>Chordata</taxon>
        <taxon>Craniata</taxon>
        <taxon>Vertebrata</taxon>
        <taxon>Cyclostomata</taxon>
        <taxon>Hyperoartia</taxon>
        <taxon>Petromyzontiformes</taxon>
        <taxon>Petromyzontidae</taxon>
        <taxon>Petromyzon</taxon>
    </lineage>
</organism>
<keyword evidence="11" id="KW-0539">Nucleus</keyword>
<dbReference type="InterPro" id="IPR057734">
    <property type="entry name" value="UBE2O-like_SH3-C"/>
</dbReference>
<dbReference type="Ensembl" id="ENSPMAT00000005622.1">
    <property type="protein sequence ID" value="ENSPMAP00000005601.1"/>
    <property type="gene ID" value="ENSPMAG00000005095.1"/>
</dbReference>
<comment type="subcellular location">
    <subcellularLocation>
        <location evidence="2">Cytoplasm</location>
    </subcellularLocation>
    <subcellularLocation>
        <location evidence="1">Nucleus</location>
    </subcellularLocation>
</comment>
<evidence type="ECO:0000256" key="10">
    <source>
        <dbReference type="ARBA" id="ARBA00023054"/>
    </source>
</evidence>
<reference evidence="23" key="2">
    <citation type="submission" date="2025-09" db="UniProtKB">
        <authorList>
            <consortium name="Ensembl"/>
        </authorList>
    </citation>
    <scope>IDENTIFICATION</scope>
</reference>
<evidence type="ECO:0000256" key="1">
    <source>
        <dbReference type="ARBA" id="ARBA00004123"/>
    </source>
</evidence>
<dbReference type="Pfam" id="PF23046">
    <property type="entry name" value="tSH3-B_UBE2O"/>
    <property type="match status" value="1"/>
</dbReference>
<evidence type="ECO:0000256" key="19">
    <source>
        <dbReference type="ARBA" id="ARBA00081850"/>
    </source>
</evidence>
<keyword evidence="6" id="KW-0547">Nucleotide-binding</keyword>
<evidence type="ECO:0000256" key="16">
    <source>
        <dbReference type="ARBA" id="ARBA00076102"/>
    </source>
</evidence>
<name>S4RK68_PETMA</name>
<keyword evidence="5" id="KW-0808">Transferase</keyword>
<feature type="compositionally biased region" description="Acidic residues" evidence="21">
    <location>
        <begin position="355"/>
        <end position="368"/>
    </location>
</feature>
<keyword evidence="3" id="KW-0963">Cytoplasm</keyword>
<evidence type="ECO:0000256" key="20">
    <source>
        <dbReference type="ARBA" id="ARBA00082143"/>
    </source>
</evidence>
<evidence type="ECO:0000256" key="12">
    <source>
        <dbReference type="ARBA" id="ARBA00035845"/>
    </source>
</evidence>
<dbReference type="FunFam" id="3.10.110.10:FF:000045">
    <property type="entry name" value="Ubiquitin conjugating enzyme E2 O"/>
    <property type="match status" value="1"/>
</dbReference>
<evidence type="ECO:0000256" key="15">
    <source>
        <dbReference type="ARBA" id="ARBA00065490"/>
    </source>
</evidence>
<dbReference type="Pfam" id="PF00179">
    <property type="entry name" value="UQ_con"/>
    <property type="match status" value="1"/>
</dbReference>
<evidence type="ECO:0000256" key="7">
    <source>
        <dbReference type="ARBA" id="ARBA00022786"/>
    </source>
</evidence>
<dbReference type="SMART" id="SM00212">
    <property type="entry name" value="UBCc"/>
    <property type="match status" value="1"/>
</dbReference>
<evidence type="ECO:0000256" key="13">
    <source>
        <dbReference type="ARBA" id="ARBA00039076"/>
    </source>
</evidence>
<dbReference type="EC" id="2.3.2.24" evidence="13"/>
<dbReference type="GeneTree" id="ENSGT00940000160755"/>
<evidence type="ECO:0000256" key="2">
    <source>
        <dbReference type="ARBA" id="ARBA00004496"/>
    </source>
</evidence>
<evidence type="ECO:0000256" key="17">
    <source>
        <dbReference type="ARBA" id="ARBA00077073"/>
    </source>
</evidence>
<dbReference type="Pfam" id="PF23044">
    <property type="entry name" value="SH3-C_UBE2O"/>
    <property type="match status" value="1"/>
</dbReference>
<keyword evidence="8" id="KW-0067">ATP-binding</keyword>
<dbReference type="GO" id="GO:0005737">
    <property type="term" value="C:cytoplasm"/>
    <property type="evidence" value="ECO:0007669"/>
    <property type="project" value="UniProtKB-SubCell"/>
</dbReference>
<dbReference type="GO" id="GO:0061631">
    <property type="term" value="F:ubiquitin conjugating enzyme activity"/>
    <property type="evidence" value="ECO:0007669"/>
    <property type="project" value="UniProtKB-EC"/>
</dbReference>
<reference evidence="23" key="1">
    <citation type="submission" date="2025-08" db="UniProtKB">
        <authorList>
            <consortium name="Ensembl"/>
        </authorList>
    </citation>
    <scope>IDENTIFICATION</scope>
</reference>
<evidence type="ECO:0000256" key="11">
    <source>
        <dbReference type="ARBA" id="ARBA00023242"/>
    </source>
</evidence>
<dbReference type="PROSITE" id="PS50127">
    <property type="entry name" value="UBC_2"/>
    <property type="match status" value="1"/>
</dbReference>
<proteinExistence type="predicted"/>
<dbReference type="Gene3D" id="3.10.110.10">
    <property type="entry name" value="Ubiquitin Conjugating Enzyme"/>
    <property type="match status" value="1"/>
</dbReference>
<dbReference type="InterPro" id="IPR016135">
    <property type="entry name" value="UBQ-conjugating_enzyme/RWD"/>
</dbReference>
<evidence type="ECO:0000256" key="6">
    <source>
        <dbReference type="ARBA" id="ARBA00022741"/>
    </source>
</evidence>
<feature type="compositionally biased region" description="Acidic residues" evidence="21">
    <location>
        <begin position="597"/>
        <end position="627"/>
    </location>
</feature>
<comment type="function">
    <text evidence="14">E2/E3 hybrid ubiquitin-protein ligase that displays both E2 and E3 ligase activities and mediates monoubiquitination of target proteins. Negatively regulates TRAF6-mediated NF-kappa-B activation independently of its E2 activity. Acts as a positive regulator of BMP7 signaling by mediating monoubiquitination of SMAD6, thereby regulating adipogenesis. Mediates monoubiquitination at different sites of the nuclear localization signal (NLS) of BAP1, leading to cytoplasmic retention of BAP1. Also able to monoubiquitinate the NLS of other chromatin-associated proteins, such as INO80 and CXXC1, affecting their subcellular location. Acts as a regulator of retrograde transport by assisting the TRIM27:MAGEL2 E3 ubiquitin ligase complex to mediate 'Lys-63'-linked ubiquitination of WASHC1, leading to promote endosomal F-actin assembly.</text>
</comment>
<sequence>VREHRLVFQLKLVDRSLMPRDIVRRGGNQLEAQSGTVLDVKVYCTVVLLGSGEMIYPVNTRDLTYFTPYAYGDYVEMDCWLGRVLDVKSQLIIRLSNGARCAMSVDDACKLQDLNPHPSDSGVFFSEHSGFYPSQLLIGPSKSFANVQWLSGVKPVIRKKSNFKALVEKVEVATMEVRWITMGYSSGKAFPSIDPPSAIVTQELLPRIQRLNFYDHARMMMGERVMYNISPSAKISHGKPDEQRGAVGEHRVALGGRSLVWENHTLSISSDSVTISCTRFCHSFSVDHFVEQPGEYLKSRVAGDENHIVVREAARSDGAVVNDDGKRQGESDGMFKPVSGTKRAKVSLPGRTSEPEDGEADWTDESDETSSVSSMSSTASSQGGPPGRRKQPLPLNVKKLKKKMKQKRKPKVTREIRCGDRLAVEVVHTKTYADVMWQNGQVEVNIRSNDLIPVQHMDENEFWPGTFVMDKRVCLQSCHSPCLYGVVKSADHRGRTCCIAWYTLDEDGFGLKAPRLLHQEDDVSVYDISDHTDFQFQISDTVIRLSKTEMIIPTTEEPCIGQVVNMDESGKVKVRWINNSISSLYPQELFKVSSDFEDSDLDSVEEECEEDWSDDYDSWETDDDGTEMENQAPASAVEDEAGDGPADASPPSPAADKRPKPQQHLSEAEADGSKGASGGRAGAKNPEASAREPAGAESGATASALNRASRDLPEIKEATVRLLESLKNMTVEQVLVGSPTTAAQPCPERPSRDHKFLNDIKKLQELLRKTMDSMMYAEDDDEETEKPSNEARLHFKEEAAVFNPSKTASDAPVLCERSGAKPGVILTSAQGEVFSVLETAPDSHMFKKTEFLPSDPKKFFSSVRKEMALLATSLPEGIVVKTFEDRMDLFSALIHGPARTPYEDGLFVFDIQLPAIYPACPPSFHYLSQCSGRLNPNLYENGKVCVSLLGTWVGKGTEKWTNKSSLLQVLISIQGLILVNEPYYNEAGFESDRGLQEGYENSRCYNEMALIKLVQSMTLLLNHPPAVFQHEIREHFQARGWRMLHRLQAWLDLHQLLQQQQQQQQALEATTSKPPTPKLAEDDCAMECGDSAGEGAVGGAVGAVGGGGDADDGAAGAVFGGEPTGERARAEGKALDKSGEEAESAVKPKKRKKSYRTFLQGKSGYPDVGFPLFPLSKGFSKSLKTCLQQYQSILMSLGIPDNIVGR</sequence>
<evidence type="ECO:0000256" key="8">
    <source>
        <dbReference type="ARBA" id="ARBA00022840"/>
    </source>
</evidence>
<comment type="catalytic activity">
    <reaction evidence="12">
        <text>S-ubiquitinyl-[E1 ubiquitin-activating enzyme]-L-cysteine + [acceptor protein]-L-lysine = [E1 ubiquitin-activating enzyme]-L-cysteine + N(6)-monoubiquitinyl-[acceptor protein]-L-lysine.</text>
        <dbReference type="EC" id="2.3.2.24"/>
    </reaction>
</comment>
<feature type="region of interest" description="Disordered" evidence="21">
    <location>
        <begin position="319"/>
        <end position="413"/>
    </location>
</feature>
<dbReference type="GO" id="GO:0005524">
    <property type="term" value="F:ATP binding"/>
    <property type="evidence" value="ECO:0007669"/>
    <property type="project" value="UniProtKB-KW"/>
</dbReference>
<feature type="compositionally biased region" description="Basic and acidic residues" evidence="21">
    <location>
        <begin position="1124"/>
        <end position="1146"/>
    </location>
</feature>
<dbReference type="PANTHER" id="PTHR46116:SF15">
    <property type="entry name" value="(E3-INDEPENDENT) E2 UBIQUITIN-CONJUGATING ENZYME"/>
    <property type="match status" value="1"/>
</dbReference>
<evidence type="ECO:0000256" key="4">
    <source>
        <dbReference type="ARBA" id="ARBA00022553"/>
    </source>
</evidence>
<evidence type="ECO:0000256" key="21">
    <source>
        <dbReference type="SAM" id="MobiDB-lite"/>
    </source>
</evidence>
<dbReference type="Pfam" id="PF23043">
    <property type="entry name" value="SH3-B_UBE2O"/>
    <property type="match status" value="1"/>
</dbReference>
<dbReference type="OMA" id="WVKGFED"/>
<feature type="region of interest" description="Disordered" evidence="21">
    <location>
        <begin position="1114"/>
        <end position="1153"/>
    </location>
</feature>
<dbReference type="GO" id="GO:0005634">
    <property type="term" value="C:nucleus"/>
    <property type="evidence" value="ECO:0007669"/>
    <property type="project" value="UniProtKB-SubCell"/>
</dbReference>
<keyword evidence="4" id="KW-0597">Phosphoprotein</keyword>
<evidence type="ECO:0000256" key="18">
    <source>
        <dbReference type="ARBA" id="ARBA00077504"/>
    </source>
</evidence>
<dbReference type="STRING" id="7757.ENSPMAP00000005601"/>
<evidence type="ECO:0000256" key="5">
    <source>
        <dbReference type="ARBA" id="ARBA00022679"/>
    </source>
</evidence>
<keyword evidence="7" id="KW-0833">Ubl conjugation pathway</keyword>
<dbReference type="InterPro" id="IPR057733">
    <property type="entry name" value="UBE2O-like_SH3-B"/>
</dbReference>
<evidence type="ECO:0000259" key="22">
    <source>
        <dbReference type="PROSITE" id="PS50127"/>
    </source>
</evidence>
<dbReference type="AlphaFoldDB" id="S4RK68"/>